<protein>
    <submittedName>
        <fullName evidence="1">Uncharacterized protein</fullName>
    </submittedName>
</protein>
<evidence type="ECO:0000313" key="1">
    <source>
        <dbReference type="EMBL" id="GBP62243.1"/>
    </source>
</evidence>
<evidence type="ECO:0000313" key="2">
    <source>
        <dbReference type="Proteomes" id="UP000299102"/>
    </source>
</evidence>
<dbReference type="EMBL" id="BGZK01000836">
    <property type="protein sequence ID" value="GBP62243.1"/>
    <property type="molecule type" value="Genomic_DNA"/>
</dbReference>
<dbReference type="AlphaFoldDB" id="A0A4C1XGD6"/>
<organism evidence="1 2">
    <name type="scientific">Eumeta variegata</name>
    <name type="common">Bagworm moth</name>
    <name type="synonym">Eumeta japonica</name>
    <dbReference type="NCBI Taxonomy" id="151549"/>
    <lineage>
        <taxon>Eukaryota</taxon>
        <taxon>Metazoa</taxon>
        <taxon>Ecdysozoa</taxon>
        <taxon>Arthropoda</taxon>
        <taxon>Hexapoda</taxon>
        <taxon>Insecta</taxon>
        <taxon>Pterygota</taxon>
        <taxon>Neoptera</taxon>
        <taxon>Endopterygota</taxon>
        <taxon>Lepidoptera</taxon>
        <taxon>Glossata</taxon>
        <taxon>Ditrysia</taxon>
        <taxon>Tineoidea</taxon>
        <taxon>Psychidae</taxon>
        <taxon>Oiketicinae</taxon>
        <taxon>Eumeta</taxon>
    </lineage>
</organism>
<sequence length="196" mass="21825">MQEFVPSNKTARTVGRGVKQRLGSIKVLTSDWDIYLSVDLNYTEKMIVCPARLTVIAQVAGCFKITCGGSAREGFGESLLTPAPHSPTINRSPLVNITSASVRLLILIWGLFYFHANEAWLKFVEIWVQILHLGSTIVYMLLPCLFADESISEVNAMVSTLCKLKCRTKEFEFVHAAPQPDNCTRAWSLAEIFLGL</sequence>
<reference evidence="1 2" key="1">
    <citation type="journal article" date="2019" name="Commun. Biol.">
        <title>The bagworm genome reveals a unique fibroin gene that provides high tensile strength.</title>
        <authorList>
            <person name="Kono N."/>
            <person name="Nakamura H."/>
            <person name="Ohtoshi R."/>
            <person name="Tomita M."/>
            <person name="Numata K."/>
            <person name="Arakawa K."/>
        </authorList>
    </citation>
    <scope>NUCLEOTIDE SEQUENCE [LARGE SCALE GENOMIC DNA]</scope>
</reference>
<proteinExistence type="predicted"/>
<comment type="caution">
    <text evidence="1">The sequence shown here is derived from an EMBL/GenBank/DDBJ whole genome shotgun (WGS) entry which is preliminary data.</text>
</comment>
<gene>
    <name evidence="1" type="ORF">EVAR_44651_1</name>
</gene>
<dbReference type="Proteomes" id="UP000299102">
    <property type="component" value="Unassembled WGS sequence"/>
</dbReference>
<keyword evidence="2" id="KW-1185">Reference proteome</keyword>
<accession>A0A4C1XGD6</accession>
<name>A0A4C1XGD6_EUMVA</name>